<dbReference type="Proteomes" id="UP001489004">
    <property type="component" value="Unassembled WGS sequence"/>
</dbReference>
<organism evidence="12 13">
    <name type="scientific">[Myrmecia] bisecta</name>
    <dbReference type="NCBI Taxonomy" id="41462"/>
    <lineage>
        <taxon>Eukaryota</taxon>
        <taxon>Viridiplantae</taxon>
        <taxon>Chlorophyta</taxon>
        <taxon>core chlorophytes</taxon>
        <taxon>Trebouxiophyceae</taxon>
        <taxon>Trebouxiales</taxon>
        <taxon>Trebouxiaceae</taxon>
        <taxon>Myrmecia</taxon>
    </lineage>
</organism>
<keyword evidence="7" id="KW-0496">Mitochondrion</keyword>
<feature type="region of interest" description="Disordered" evidence="10">
    <location>
        <begin position="16"/>
        <end position="54"/>
    </location>
</feature>
<dbReference type="NCBIfam" id="NF003592">
    <property type="entry name" value="PRK05254.1-5"/>
    <property type="match status" value="1"/>
</dbReference>
<evidence type="ECO:0000313" key="13">
    <source>
        <dbReference type="Proteomes" id="UP001489004"/>
    </source>
</evidence>
<dbReference type="PANTHER" id="PTHR11264">
    <property type="entry name" value="URACIL-DNA GLYCOSYLASE"/>
    <property type="match status" value="1"/>
</dbReference>
<dbReference type="NCBIfam" id="TIGR00628">
    <property type="entry name" value="ung"/>
    <property type="match status" value="1"/>
</dbReference>
<feature type="active site" description="Proton acceptor" evidence="7 8">
    <location>
        <position position="139"/>
    </location>
</feature>
<name>A0AAW1PP79_9CHLO</name>
<comment type="subcellular location">
    <subcellularLocation>
        <location evidence="7">Mitochondrion</location>
    </subcellularLocation>
    <subcellularLocation>
        <location evidence="7">Nucleus</location>
    </subcellularLocation>
</comment>
<accession>A0AAW1PP79</accession>
<gene>
    <name evidence="12" type="ORF">WJX72_001672</name>
</gene>
<keyword evidence="7" id="KW-0539">Nucleus</keyword>
<sequence length="302" mass="32686">MGQKPIEAFFTVASRKRARLADGTAGPAREAGQEVTAAAVTSTSTASHQQPDTPAPLAVHLADTTATGGHADLAQAAAPRLASFQATANRAVVGEPKPPPGAGGQEWQTQIVFPPQPFIFRALNTCPLPDVRVVILGQDPYHGMNQAMGLSFSVPPGQAVPSSLQNIYKELRDDCGCHIPNHGSLEKWASQGVLLLNASLTVRAHQANSHSKKGWEQFTEAIIRTLSKQRRGVVFLLWGRYAQQKGKVINRQAHHVLEAAHPSGLSANRGFFGCKHFSKTNRLLRQQGLEPIDWQIENVKEL</sequence>
<evidence type="ECO:0000256" key="3">
    <source>
        <dbReference type="ARBA" id="ARBA00012030"/>
    </source>
</evidence>
<dbReference type="InterPro" id="IPR005122">
    <property type="entry name" value="Uracil-DNA_glycosylase-like"/>
</dbReference>
<dbReference type="AlphaFoldDB" id="A0AAW1PP79"/>
<keyword evidence="4 7" id="KW-0227">DNA damage</keyword>
<keyword evidence="13" id="KW-1185">Reference proteome</keyword>
<dbReference type="GO" id="GO:0005634">
    <property type="term" value="C:nucleus"/>
    <property type="evidence" value="ECO:0007669"/>
    <property type="project" value="UniProtKB-SubCell"/>
</dbReference>
<reference evidence="12 13" key="1">
    <citation type="journal article" date="2024" name="Nat. Commun.">
        <title>Phylogenomics reveals the evolutionary origins of lichenization in chlorophyte algae.</title>
        <authorList>
            <person name="Puginier C."/>
            <person name="Libourel C."/>
            <person name="Otte J."/>
            <person name="Skaloud P."/>
            <person name="Haon M."/>
            <person name="Grisel S."/>
            <person name="Petersen M."/>
            <person name="Berrin J.G."/>
            <person name="Delaux P.M."/>
            <person name="Dal Grande F."/>
            <person name="Keller J."/>
        </authorList>
    </citation>
    <scope>NUCLEOTIDE SEQUENCE [LARGE SCALE GENOMIC DNA]</scope>
    <source>
        <strain evidence="12 13">SAG 2043</strain>
    </source>
</reference>
<dbReference type="PROSITE" id="PS00130">
    <property type="entry name" value="U_DNA_GLYCOSYLASE"/>
    <property type="match status" value="1"/>
</dbReference>
<evidence type="ECO:0000256" key="6">
    <source>
        <dbReference type="ARBA" id="ARBA00023204"/>
    </source>
</evidence>
<dbReference type="InterPro" id="IPR002043">
    <property type="entry name" value="UDG_fam1"/>
</dbReference>
<dbReference type="EC" id="3.2.2.27" evidence="3 7"/>
<dbReference type="EMBL" id="JALJOR010000010">
    <property type="protein sequence ID" value="KAK9809914.1"/>
    <property type="molecule type" value="Genomic_DNA"/>
</dbReference>
<comment type="catalytic activity">
    <reaction evidence="1 7 9">
        <text>Hydrolyzes single-stranded DNA or mismatched double-stranded DNA and polynucleotides, releasing free uracil.</text>
        <dbReference type="EC" id="3.2.2.27"/>
    </reaction>
</comment>
<evidence type="ECO:0000256" key="9">
    <source>
        <dbReference type="RuleBase" id="RU003780"/>
    </source>
</evidence>
<comment type="similarity">
    <text evidence="2 7 9">Belongs to the uracil-DNA glycosylase (UDG) superfamily. UNG family.</text>
</comment>
<evidence type="ECO:0000256" key="1">
    <source>
        <dbReference type="ARBA" id="ARBA00001400"/>
    </source>
</evidence>
<evidence type="ECO:0000313" key="12">
    <source>
        <dbReference type="EMBL" id="KAK9809914.1"/>
    </source>
</evidence>
<proteinExistence type="inferred from homology"/>
<evidence type="ECO:0000256" key="4">
    <source>
        <dbReference type="ARBA" id="ARBA00022763"/>
    </source>
</evidence>
<comment type="caution">
    <text evidence="12">The sequence shown here is derived from an EMBL/GenBank/DDBJ whole genome shotgun (WGS) entry which is preliminary data.</text>
</comment>
<evidence type="ECO:0000259" key="11">
    <source>
        <dbReference type="SMART" id="SM00986"/>
    </source>
</evidence>
<dbReference type="FunFam" id="3.40.470.10:FF:000001">
    <property type="entry name" value="Uracil-DNA glycosylase"/>
    <property type="match status" value="1"/>
</dbReference>
<comment type="function">
    <text evidence="7 9">Excises uracil residues from the DNA which can arise as a result of misincorporation of dUMP residues by DNA polymerase or due to deamination of cytosine.</text>
</comment>
<evidence type="ECO:0000256" key="7">
    <source>
        <dbReference type="HAMAP-Rule" id="MF_03166"/>
    </source>
</evidence>
<dbReference type="Gene3D" id="3.40.470.10">
    <property type="entry name" value="Uracil-DNA glycosylase-like domain"/>
    <property type="match status" value="1"/>
</dbReference>
<keyword evidence="5 7" id="KW-0378">Hydrolase</keyword>
<evidence type="ECO:0000256" key="5">
    <source>
        <dbReference type="ARBA" id="ARBA00022801"/>
    </source>
</evidence>
<dbReference type="GO" id="GO:0005739">
    <property type="term" value="C:mitochondrion"/>
    <property type="evidence" value="ECO:0007669"/>
    <property type="project" value="UniProtKB-SubCell"/>
</dbReference>
<dbReference type="GO" id="GO:0004844">
    <property type="term" value="F:uracil DNA N-glycosylase activity"/>
    <property type="evidence" value="ECO:0007669"/>
    <property type="project" value="UniProtKB-UniRule"/>
</dbReference>
<evidence type="ECO:0000256" key="10">
    <source>
        <dbReference type="SAM" id="MobiDB-lite"/>
    </source>
</evidence>
<dbReference type="SMART" id="SM00987">
    <property type="entry name" value="UreE_C"/>
    <property type="match status" value="1"/>
</dbReference>
<protein>
    <recommendedName>
        <fullName evidence="3 7">Uracil-DNA glycosylase</fullName>
        <shortName evidence="7">UDG</shortName>
        <ecNumber evidence="3 7">3.2.2.27</ecNumber>
    </recommendedName>
</protein>
<dbReference type="Pfam" id="PF03167">
    <property type="entry name" value="UDG"/>
    <property type="match status" value="1"/>
</dbReference>
<feature type="compositionally biased region" description="Low complexity" evidence="10">
    <location>
        <begin position="35"/>
        <end position="47"/>
    </location>
</feature>
<dbReference type="PANTHER" id="PTHR11264:SF0">
    <property type="entry name" value="URACIL-DNA GLYCOSYLASE"/>
    <property type="match status" value="1"/>
</dbReference>
<evidence type="ECO:0000256" key="2">
    <source>
        <dbReference type="ARBA" id="ARBA00008184"/>
    </source>
</evidence>
<evidence type="ECO:0000256" key="8">
    <source>
        <dbReference type="PROSITE-ProRule" id="PRU10072"/>
    </source>
</evidence>
<dbReference type="CDD" id="cd10027">
    <property type="entry name" value="UDG-F1-like"/>
    <property type="match status" value="1"/>
</dbReference>
<keyword evidence="6 7" id="KW-0234">DNA repair</keyword>
<dbReference type="GO" id="GO:0097510">
    <property type="term" value="P:base-excision repair, AP site formation via deaminated base removal"/>
    <property type="evidence" value="ECO:0007669"/>
    <property type="project" value="TreeGrafter"/>
</dbReference>
<dbReference type="SUPFAM" id="SSF52141">
    <property type="entry name" value="Uracil-DNA glycosylase-like"/>
    <property type="match status" value="1"/>
</dbReference>
<dbReference type="HAMAP" id="MF_00148">
    <property type="entry name" value="UDG"/>
    <property type="match status" value="1"/>
</dbReference>
<dbReference type="NCBIfam" id="NF003589">
    <property type="entry name" value="PRK05254.1-2"/>
    <property type="match status" value="1"/>
</dbReference>
<dbReference type="NCBIfam" id="NF003588">
    <property type="entry name" value="PRK05254.1-1"/>
    <property type="match status" value="1"/>
</dbReference>
<dbReference type="InterPro" id="IPR036895">
    <property type="entry name" value="Uracil-DNA_glycosylase-like_sf"/>
</dbReference>
<dbReference type="SMART" id="SM00986">
    <property type="entry name" value="UDG"/>
    <property type="match status" value="1"/>
</dbReference>
<dbReference type="InterPro" id="IPR018085">
    <property type="entry name" value="Ura-DNA_Glyclase_AS"/>
</dbReference>
<dbReference type="NCBIfam" id="NF003591">
    <property type="entry name" value="PRK05254.1-4"/>
    <property type="match status" value="1"/>
</dbReference>
<feature type="domain" description="Uracil-DNA glycosylase-like" evidence="11">
    <location>
        <begin position="124"/>
        <end position="284"/>
    </location>
</feature>